<dbReference type="PANTHER" id="PTHR13504:SF38">
    <property type="entry name" value="FIDO DOMAIN-CONTAINING PROTEIN"/>
    <property type="match status" value="1"/>
</dbReference>
<proteinExistence type="predicted"/>
<dbReference type="EMBL" id="JACSNQ010000009">
    <property type="protein sequence ID" value="MBM6774997.1"/>
    <property type="molecule type" value="Genomic_DNA"/>
</dbReference>
<dbReference type="InterPro" id="IPR026287">
    <property type="entry name" value="SoFic-like"/>
</dbReference>
<dbReference type="PANTHER" id="PTHR13504">
    <property type="entry name" value="FIDO DOMAIN-CONTAINING PROTEIN DDB_G0283145"/>
    <property type="match status" value="1"/>
</dbReference>
<dbReference type="PIRSF" id="PIRSF038925">
    <property type="entry name" value="AMP-prot_trans"/>
    <property type="match status" value="1"/>
</dbReference>
<comment type="caution">
    <text evidence="2">The sequence shown here is derived from an EMBL/GenBank/DDBJ whole genome shotgun (WGS) entry which is preliminary data.</text>
</comment>
<name>A0ABS2F2H1_9ACTN</name>
<dbReference type="Gene3D" id="1.10.3290.10">
    <property type="entry name" value="Fido-like domain"/>
    <property type="match status" value="1"/>
</dbReference>
<dbReference type="InterPro" id="IPR003812">
    <property type="entry name" value="Fido"/>
</dbReference>
<dbReference type="PROSITE" id="PS51459">
    <property type="entry name" value="FIDO"/>
    <property type="match status" value="1"/>
</dbReference>
<dbReference type="Pfam" id="PF13784">
    <property type="entry name" value="Fic_N"/>
    <property type="match status" value="1"/>
</dbReference>
<sequence length="385" mass="42966">MVVVPGARPGSFITNLSGELAYQSFRPAPLPPDPPLLFDGPLSERVGSANRHLAELDAMSRFIPSVDLFISSYVRKEALMSSQIEGTQCTLDDVLDPEAEGSANADVAEVVNYVRAMRGAIEDLSGLPLCNRLLRRAHAVLMRGVRGEDKTPGEFRRSQNWVGPAGCTLREARYVPPNVEDMYEAMGRLETYLNSGDANDPIVRAALIHYQFETIHPFLDGNGRVGRLLILLFLMQEGLLHKPVLCPSYFLKRNQWEYYDRMTRVRETGDYEQWVGFFVEAVDAAAVDASQAIGRLVELHDANLGKIAKTGRALKSTERVFTYLEQQPIIDIGRTARALGVSYNTVSGAVRRLEALDIVTERTNAQRNRVFAYDDYLAVLRRGTE</sequence>
<organism evidence="2 3">
    <name type="scientific">Olsenella profusa</name>
    <dbReference type="NCBI Taxonomy" id="138595"/>
    <lineage>
        <taxon>Bacteria</taxon>
        <taxon>Bacillati</taxon>
        <taxon>Actinomycetota</taxon>
        <taxon>Coriobacteriia</taxon>
        <taxon>Coriobacteriales</taxon>
        <taxon>Atopobiaceae</taxon>
        <taxon>Olsenella</taxon>
    </lineage>
</organism>
<gene>
    <name evidence="2" type="ORF">H9X80_05530</name>
</gene>
<feature type="domain" description="Fido" evidence="1">
    <location>
        <begin position="129"/>
        <end position="280"/>
    </location>
</feature>
<dbReference type="SUPFAM" id="SSF140931">
    <property type="entry name" value="Fic-like"/>
    <property type="match status" value="1"/>
</dbReference>
<protein>
    <submittedName>
        <fullName evidence="2">Fic family protein</fullName>
    </submittedName>
</protein>
<dbReference type="Gene3D" id="1.10.10.10">
    <property type="entry name" value="Winged helix-like DNA-binding domain superfamily/Winged helix DNA-binding domain"/>
    <property type="match status" value="1"/>
</dbReference>
<accession>A0ABS2F2H1</accession>
<dbReference type="InterPro" id="IPR036388">
    <property type="entry name" value="WH-like_DNA-bd_sf"/>
</dbReference>
<dbReference type="InterPro" id="IPR040198">
    <property type="entry name" value="Fido_containing"/>
</dbReference>
<dbReference type="SUPFAM" id="SSF46785">
    <property type="entry name" value="Winged helix' DNA-binding domain"/>
    <property type="match status" value="1"/>
</dbReference>
<evidence type="ECO:0000313" key="3">
    <source>
        <dbReference type="Proteomes" id="UP000712527"/>
    </source>
</evidence>
<keyword evidence="3" id="KW-1185">Reference proteome</keyword>
<dbReference type="InterPro" id="IPR036597">
    <property type="entry name" value="Fido-like_dom_sf"/>
</dbReference>
<dbReference type="InterPro" id="IPR025758">
    <property type="entry name" value="Fic/DOC_N"/>
</dbReference>
<reference evidence="2 3" key="1">
    <citation type="journal article" date="2021" name="Sci. Rep.">
        <title>The distribution of antibiotic resistance genes in chicken gut microbiota commensals.</title>
        <authorList>
            <person name="Juricova H."/>
            <person name="Matiasovicova J."/>
            <person name="Kubasova T."/>
            <person name="Cejkova D."/>
            <person name="Rychlik I."/>
        </authorList>
    </citation>
    <scope>NUCLEOTIDE SEQUENCE [LARGE SCALE GENOMIC DNA]</scope>
    <source>
        <strain evidence="2 3">An794</strain>
    </source>
</reference>
<dbReference type="Pfam" id="PF02661">
    <property type="entry name" value="Fic"/>
    <property type="match status" value="1"/>
</dbReference>
<dbReference type="Proteomes" id="UP000712527">
    <property type="component" value="Unassembled WGS sequence"/>
</dbReference>
<dbReference type="InterPro" id="IPR036390">
    <property type="entry name" value="WH_DNA-bd_sf"/>
</dbReference>
<evidence type="ECO:0000259" key="1">
    <source>
        <dbReference type="PROSITE" id="PS51459"/>
    </source>
</evidence>
<evidence type="ECO:0000313" key="2">
    <source>
        <dbReference type="EMBL" id="MBM6774997.1"/>
    </source>
</evidence>